<feature type="domain" description="Helicase Helix-turn-helix" evidence="1">
    <location>
        <begin position="265"/>
        <end position="353"/>
    </location>
</feature>
<dbReference type="STRING" id="571932.SAMN05421743_10674"/>
<keyword evidence="3" id="KW-1185">Reference proteome</keyword>
<proteinExistence type="predicted"/>
<evidence type="ECO:0000313" key="2">
    <source>
        <dbReference type="EMBL" id="SEA60330.1"/>
    </source>
</evidence>
<dbReference type="InterPro" id="IPR008308">
    <property type="entry name" value="YpbB-like"/>
</dbReference>
<evidence type="ECO:0000313" key="3">
    <source>
        <dbReference type="Proteomes" id="UP000198584"/>
    </source>
</evidence>
<dbReference type="Pfam" id="PF14493">
    <property type="entry name" value="HTH_40"/>
    <property type="match status" value="1"/>
</dbReference>
<protein>
    <submittedName>
        <fullName evidence="2">Uncharacterized protein YpbB</fullName>
    </submittedName>
</protein>
<dbReference type="AlphaFoldDB" id="A0A1H4CJ29"/>
<gene>
    <name evidence="2" type="ORF">SAMN05421743_10674</name>
</gene>
<dbReference type="Gene3D" id="1.10.10.1390">
    <property type="entry name" value="ATP-dependent DNA helicase RecQ"/>
    <property type="match status" value="1"/>
</dbReference>
<dbReference type="Proteomes" id="UP000198584">
    <property type="component" value="Unassembled WGS sequence"/>
</dbReference>
<dbReference type="InterPro" id="IPR029491">
    <property type="entry name" value="Helicase_HTH"/>
</dbReference>
<dbReference type="EMBL" id="FNQR01000006">
    <property type="protein sequence ID" value="SEA60330.1"/>
    <property type="molecule type" value="Genomic_DNA"/>
</dbReference>
<evidence type="ECO:0000259" key="1">
    <source>
        <dbReference type="Pfam" id="PF14493"/>
    </source>
</evidence>
<dbReference type="OrthoDB" id="2354672at2"/>
<accession>A0A1H4CJ29</accession>
<sequence>MDMVQDKRGMSVFEYILLRCINNINGERTTAGIYNLLVGKRSSQTLQDAHAYQLTEFFAIYKSLERTDLMKVINQLIEERKIIITDEDERPRLTAYGSDQLERLSDEWGPLYFNGIKLHEKVTVFEERFYLYIQTITNMKKGKKHFIPITDRPDILKWVKLSYNVNKATLMDHINAIYKELYSLLISVNEKEAALFTYRLTGAGMIGLSKQQLSDMFHLPLHNVHLLMQHLLHQIYQAVEKNPGNYPALSVFIEESKANRLITNSAQKTYLLIKQGMDLETISERRRLKMSTIHDHIVEMALVQSDFPVYLFVSEQEIEEISQVIDELQTNKLKNIYDALQGKFDYFFIRLVQARMQHQKSEAKV</sequence>
<organism evidence="2 3">
    <name type="scientific">Thalassobacillus cyri</name>
    <dbReference type="NCBI Taxonomy" id="571932"/>
    <lineage>
        <taxon>Bacteria</taxon>
        <taxon>Bacillati</taxon>
        <taxon>Bacillota</taxon>
        <taxon>Bacilli</taxon>
        <taxon>Bacillales</taxon>
        <taxon>Bacillaceae</taxon>
        <taxon>Thalassobacillus</taxon>
    </lineage>
</organism>
<name>A0A1H4CJ29_9BACI</name>
<dbReference type="PIRSF" id="PIRSF021350">
    <property type="entry name" value="UCP021350"/>
    <property type="match status" value="1"/>
</dbReference>
<reference evidence="2 3" key="1">
    <citation type="submission" date="2016-10" db="EMBL/GenBank/DDBJ databases">
        <authorList>
            <person name="de Groot N.N."/>
        </authorList>
    </citation>
    <scope>NUCLEOTIDE SEQUENCE [LARGE SCALE GENOMIC DNA]</scope>
    <source>
        <strain evidence="2 3">CCM7597</strain>
    </source>
</reference>